<name>A0ABR6Z215_9FIRM</name>
<evidence type="ECO:0000313" key="2">
    <source>
        <dbReference type="Proteomes" id="UP000622405"/>
    </source>
</evidence>
<sequence>MNIQYYDNKIKKICNDHSKAVKELGSQVGQRLHEVLDFINSAETLHDVSQVPAYRLHPLTGDRKGTFAIDLKKMSGFRLILIPVDDEGIEFKSNDLNVIYRTASTIILLEVTKHYD</sequence>
<gene>
    <name evidence="1" type="ORF">GH811_17730</name>
</gene>
<dbReference type="RefSeq" id="WP_186895496.1">
    <property type="nucleotide sequence ID" value="NZ_WJBE01000027.1"/>
</dbReference>
<evidence type="ECO:0000313" key="1">
    <source>
        <dbReference type="EMBL" id="MBC3901444.1"/>
    </source>
</evidence>
<keyword evidence="2" id="KW-1185">Reference proteome</keyword>
<comment type="caution">
    <text evidence="1">The sequence shown here is derived from an EMBL/GenBank/DDBJ whole genome shotgun (WGS) entry which is preliminary data.</text>
</comment>
<dbReference type="InterPro" id="IPR035093">
    <property type="entry name" value="RelE/ParE_toxin_dom_sf"/>
</dbReference>
<accession>A0ABR6Z215</accession>
<dbReference type="Proteomes" id="UP000622405">
    <property type="component" value="Unassembled WGS sequence"/>
</dbReference>
<organism evidence="1 2">
    <name type="scientific">Acetobacterium malicum</name>
    <dbReference type="NCBI Taxonomy" id="52692"/>
    <lineage>
        <taxon>Bacteria</taxon>
        <taxon>Bacillati</taxon>
        <taxon>Bacillota</taxon>
        <taxon>Clostridia</taxon>
        <taxon>Eubacteriales</taxon>
        <taxon>Eubacteriaceae</taxon>
        <taxon>Acetobacterium</taxon>
    </lineage>
</organism>
<dbReference type="SUPFAM" id="SSF143011">
    <property type="entry name" value="RelE-like"/>
    <property type="match status" value="1"/>
</dbReference>
<reference evidence="1 2" key="1">
    <citation type="journal article" date="2020" name="mSystems">
        <title>Defining Genomic and Predicted Metabolic Features of the Acetobacterium Genus.</title>
        <authorList>
            <person name="Ross D.E."/>
            <person name="Marshall C.W."/>
            <person name="Gulliver D."/>
            <person name="May H.D."/>
            <person name="Norman R.S."/>
        </authorList>
    </citation>
    <scope>NUCLEOTIDE SEQUENCE [LARGE SCALE GENOMIC DNA]</scope>
    <source>
        <strain evidence="1 2">DSM 4132</strain>
    </source>
</reference>
<protein>
    <submittedName>
        <fullName evidence="1">Killer suppression protein</fullName>
    </submittedName>
</protein>
<proteinExistence type="predicted"/>
<dbReference type="EMBL" id="WJBE01000027">
    <property type="protein sequence ID" value="MBC3901444.1"/>
    <property type="molecule type" value="Genomic_DNA"/>
</dbReference>
<dbReference type="Gene3D" id="3.30.2310.20">
    <property type="entry name" value="RelE-like"/>
    <property type="match status" value="1"/>
</dbReference>